<dbReference type="GeneID" id="18918279"/>
<evidence type="ECO:0000256" key="10">
    <source>
        <dbReference type="SAM" id="MobiDB-lite"/>
    </source>
</evidence>
<sequence>MYVSKVDSTGQGMFPSPTSTLVKALLSYYADTDTRPIRVDTLWIQLFARAQNQYLFPNSSEHPGKKPLSDVKLCAWWRRVLGEVAAELDAKEPDATLRAYYVLPGYSELEAVNSLHIVSPLNSSASPIQWTYGHPYSQSDIPLPYPRSQGPHNLGHYVPSFEDDPKSRFMDEIAHTTEGGAIRSPERKRARTLSRTDSKEQDTVAQDDSAKEHKEHKEHKPEGELGKCSANEFWERMSFRQECVAGAVTGFFTVGISSPSSTSHSHSTPSPLAPQPGQVAPNLVRRVVATLLHGVEFSNAERAAKSTETLEASIKGLCENVAASSPAETSRSPSSLAPLLFRRDSTPEPAPANVTLEVPRTPPPKYDGALPDISPNPFPEPTASLDTYRSHIYGSVTVSNPPLVPRAVDAVGADGAPGAAAAQPVTMLAVRKKKRKADAA</sequence>
<dbReference type="InterPro" id="IPR013178">
    <property type="entry name" value="Histone_AcTrfase_Rtt109/CBP"/>
</dbReference>
<gene>
    <name evidence="11" type="ORF">PHACADRAFT_262433</name>
</gene>
<dbReference type="EC" id="2.3.1.48" evidence="2"/>
<dbReference type="Pfam" id="PF08214">
    <property type="entry name" value="HAT_KAT11"/>
    <property type="match status" value="1"/>
</dbReference>
<evidence type="ECO:0000256" key="4">
    <source>
        <dbReference type="ARBA" id="ARBA00022763"/>
    </source>
</evidence>
<keyword evidence="7" id="KW-0804">Transcription</keyword>
<reference evidence="11 12" key="1">
    <citation type="journal article" date="2012" name="BMC Genomics">
        <title>Comparative genomics of the white-rot fungi, Phanerochaete carnosa and P. chrysosporium, to elucidate the genetic basis of the distinct wood types they colonize.</title>
        <authorList>
            <person name="Suzuki H."/>
            <person name="MacDonald J."/>
            <person name="Syed K."/>
            <person name="Salamov A."/>
            <person name="Hori C."/>
            <person name="Aerts A."/>
            <person name="Henrissat B."/>
            <person name="Wiebenga A."/>
            <person name="vanKuyk P.A."/>
            <person name="Barry K."/>
            <person name="Lindquist E."/>
            <person name="LaButti K."/>
            <person name="Lapidus A."/>
            <person name="Lucas S."/>
            <person name="Coutinho P."/>
            <person name="Gong Y."/>
            <person name="Samejima M."/>
            <person name="Mahadevan R."/>
            <person name="Abou-Zaid M."/>
            <person name="de Vries R.P."/>
            <person name="Igarashi K."/>
            <person name="Yadav J.S."/>
            <person name="Grigoriev I.V."/>
            <person name="Master E.R."/>
        </authorList>
    </citation>
    <scope>NUCLEOTIDE SEQUENCE [LARGE SCALE GENOMIC DNA]</scope>
    <source>
        <strain evidence="11 12">HHB-10118-sp</strain>
    </source>
</reference>
<proteinExistence type="predicted"/>
<feature type="region of interest" description="Disordered" evidence="10">
    <location>
        <begin position="176"/>
        <end position="224"/>
    </location>
</feature>
<accession>K5WNT8</accession>
<feature type="region of interest" description="Disordered" evidence="10">
    <location>
        <begin position="258"/>
        <end position="278"/>
    </location>
</feature>
<feature type="region of interest" description="Disordered" evidence="10">
    <location>
        <begin position="341"/>
        <end position="363"/>
    </location>
</feature>
<organism evidence="11 12">
    <name type="scientific">Phanerochaete carnosa (strain HHB-10118-sp)</name>
    <name type="common">White-rot fungus</name>
    <name type="synonym">Peniophora carnosa</name>
    <dbReference type="NCBI Taxonomy" id="650164"/>
    <lineage>
        <taxon>Eukaryota</taxon>
        <taxon>Fungi</taxon>
        <taxon>Dikarya</taxon>
        <taxon>Basidiomycota</taxon>
        <taxon>Agaricomycotina</taxon>
        <taxon>Agaricomycetes</taxon>
        <taxon>Polyporales</taxon>
        <taxon>Phanerochaetaceae</taxon>
        <taxon>Phanerochaete</taxon>
    </lineage>
</organism>
<dbReference type="FunCoup" id="K5WNT8">
    <property type="interactions" value="159"/>
</dbReference>
<dbReference type="PANTHER" id="PTHR31571:SF2">
    <property type="entry name" value="HISTONE ACETYLTRANSFERASE RTT109"/>
    <property type="match status" value="1"/>
</dbReference>
<dbReference type="GO" id="GO:0006974">
    <property type="term" value="P:DNA damage response"/>
    <property type="evidence" value="ECO:0007669"/>
    <property type="project" value="UniProtKB-KW"/>
</dbReference>
<dbReference type="RefSeq" id="XP_007399778.1">
    <property type="nucleotide sequence ID" value="XM_007399716.1"/>
</dbReference>
<evidence type="ECO:0000256" key="5">
    <source>
        <dbReference type="ARBA" id="ARBA00022990"/>
    </source>
</evidence>
<dbReference type="GO" id="GO:0005634">
    <property type="term" value="C:nucleus"/>
    <property type="evidence" value="ECO:0007669"/>
    <property type="project" value="UniProtKB-SubCell"/>
</dbReference>
<keyword evidence="6" id="KW-0805">Transcription regulation</keyword>
<dbReference type="InterPro" id="IPR016849">
    <property type="entry name" value="Rtt109"/>
</dbReference>
<feature type="compositionally biased region" description="Low complexity" evidence="10">
    <location>
        <begin position="258"/>
        <end position="270"/>
    </location>
</feature>
<dbReference type="SMART" id="SM01250">
    <property type="entry name" value="KAT11"/>
    <property type="match status" value="1"/>
</dbReference>
<dbReference type="PROSITE" id="PS51728">
    <property type="entry name" value="RTT109_HAT"/>
    <property type="match status" value="1"/>
</dbReference>
<evidence type="ECO:0000313" key="12">
    <source>
        <dbReference type="Proteomes" id="UP000008370"/>
    </source>
</evidence>
<dbReference type="GO" id="GO:0006355">
    <property type="term" value="P:regulation of DNA-templated transcription"/>
    <property type="evidence" value="ECO:0007669"/>
    <property type="project" value="InterPro"/>
</dbReference>
<keyword evidence="4" id="KW-0227">DNA damage</keyword>
<dbReference type="KEGG" id="pco:PHACADRAFT_262433"/>
<dbReference type="InterPro" id="IPR051236">
    <property type="entry name" value="HAT_RTT109-like"/>
</dbReference>
<keyword evidence="8" id="KW-0539">Nucleus</keyword>
<comment type="subcellular location">
    <subcellularLocation>
        <location evidence="1">Nucleus</location>
    </subcellularLocation>
</comment>
<dbReference type="HOGENOM" id="CLU_019224_0_0_1"/>
<protein>
    <recommendedName>
        <fullName evidence="2">histone acetyltransferase</fullName>
        <ecNumber evidence="2">2.3.1.48</ecNumber>
    </recommendedName>
</protein>
<dbReference type="Proteomes" id="UP000008370">
    <property type="component" value="Unassembled WGS sequence"/>
</dbReference>
<dbReference type="InParanoid" id="K5WNT8"/>
<dbReference type="GO" id="GO:0032931">
    <property type="term" value="F:histone H3K56 acetyltransferase activity"/>
    <property type="evidence" value="ECO:0007669"/>
    <property type="project" value="TreeGrafter"/>
</dbReference>
<evidence type="ECO:0000256" key="3">
    <source>
        <dbReference type="ARBA" id="ARBA00022679"/>
    </source>
</evidence>
<dbReference type="AlphaFoldDB" id="K5WNT8"/>
<name>K5WNT8_PHACS</name>
<dbReference type="EMBL" id="JH930476">
    <property type="protein sequence ID" value="EKM51987.1"/>
    <property type="molecule type" value="Genomic_DNA"/>
</dbReference>
<evidence type="ECO:0000256" key="9">
    <source>
        <dbReference type="ARBA" id="ARBA00048940"/>
    </source>
</evidence>
<dbReference type="OrthoDB" id="3361892at2759"/>
<evidence type="ECO:0000256" key="6">
    <source>
        <dbReference type="ARBA" id="ARBA00023015"/>
    </source>
</evidence>
<keyword evidence="5" id="KW-0007">Acetylation</keyword>
<evidence type="ECO:0000256" key="7">
    <source>
        <dbReference type="ARBA" id="ARBA00023163"/>
    </source>
</evidence>
<evidence type="ECO:0000256" key="2">
    <source>
        <dbReference type="ARBA" id="ARBA00013184"/>
    </source>
</evidence>
<keyword evidence="3" id="KW-0808">Transferase</keyword>
<keyword evidence="12" id="KW-1185">Reference proteome</keyword>
<dbReference type="STRING" id="650164.K5WNT8"/>
<evidence type="ECO:0000256" key="8">
    <source>
        <dbReference type="ARBA" id="ARBA00023242"/>
    </source>
</evidence>
<dbReference type="PANTHER" id="PTHR31571">
    <property type="entry name" value="ALTERED INHERITANCE OF MITOCHONDRIA PROTEIN 6"/>
    <property type="match status" value="1"/>
</dbReference>
<evidence type="ECO:0000256" key="1">
    <source>
        <dbReference type="ARBA" id="ARBA00004123"/>
    </source>
</evidence>
<evidence type="ECO:0000313" key="11">
    <source>
        <dbReference type="EMBL" id="EKM51987.1"/>
    </source>
</evidence>
<comment type="catalytic activity">
    <reaction evidence="9">
        <text>L-lysyl-[histone] + acetyl-CoA = N(6)-acetyl-L-lysyl-[histone] + CoA + H(+)</text>
        <dbReference type="Rhea" id="RHEA:21992"/>
        <dbReference type="Rhea" id="RHEA-COMP:9845"/>
        <dbReference type="Rhea" id="RHEA-COMP:11338"/>
        <dbReference type="ChEBI" id="CHEBI:15378"/>
        <dbReference type="ChEBI" id="CHEBI:29969"/>
        <dbReference type="ChEBI" id="CHEBI:57287"/>
        <dbReference type="ChEBI" id="CHEBI:57288"/>
        <dbReference type="ChEBI" id="CHEBI:61930"/>
        <dbReference type="EC" id="2.3.1.48"/>
    </reaction>
    <physiologicalReaction direction="left-to-right" evidence="9">
        <dbReference type="Rhea" id="RHEA:21993"/>
    </physiologicalReaction>
</comment>
<feature type="compositionally biased region" description="Basic and acidic residues" evidence="10">
    <location>
        <begin position="194"/>
        <end position="224"/>
    </location>
</feature>